<evidence type="ECO:0000256" key="1">
    <source>
        <dbReference type="SAM" id="MobiDB-lite"/>
    </source>
</evidence>
<comment type="caution">
    <text evidence="2">The sequence shown here is derived from an EMBL/GenBank/DDBJ whole genome shotgun (WGS) entry which is preliminary data.</text>
</comment>
<evidence type="ECO:0000313" key="2">
    <source>
        <dbReference type="EMBL" id="EPX61699.1"/>
    </source>
</evidence>
<feature type="region of interest" description="Disordered" evidence="1">
    <location>
        <begin position="1"/>
        <end position="38"/>
    </location>
</feature>
<reference evidence="2" key="1">
    <citation type="submission" date="2013-05" db="EMBL/GenBank/DDBJ databases">
        <title>Genome assembly of Cystobacter fuscus DSM 2262.</title>
        <authorList>
            <person name="Sharma G."/>
            <person name="Khatri I."/>
            <person name="Kaur C."/>
            <person name="Mayilraj S."/>
            <person name="Subramanian S."/>
        </authorList>
    </citation>
    <scope>NUCLEOTIDE SEQUENCE [LARGE SCALE GENOMIC DNA]</scope>
    <source>
        <strain evidence="2">DSM 2262</strain>
    </source>
</reference>
<accession>S9QKB2</accession>
<protein>
    <submittedName>
        <fullName evidence="2">Uncharacterized protein</fullName>
    </submittedName>
</protein>
<sequence length="74" mass="8471">MSRRPLPHLTQSDPARGQEHTHRVNNARDVCSSRPEEPGRRWRVRFIPRLLTHHGESSIADGLVACRERRAPVG</sequence>
<dbReference type="Proteomes" id="UP000011682">
    <property type="component" value="Unassembled WGS sequence"/>
</dbReference>
<keyword evidence="3" id="KW-1185">Reference proteome</keyword>
<evidence type="ECO:0000313" key="3">
    <source>
        <dbReference type="Proteomes" id="UP000011682"/>
    </source>
</evidence>
<name>S9QKB2_CYSF2</name>
<gene>
    <name evidence="2" type="ORF">D187_010318</name>
</gene>
<dbReference type="AlphaFoldDB" id="S9QKB2"/>
<proteinExistence type="predicted"/>
<organism evidence="2 3">
    <name type="scientific">Cystobacter fuscus (strain ATCC 25194 / DSM 2262 / NBRC 100088 / M29)</name>
    <dbReference type="NCBI Taxonomy" id="1242864"/>
    <lineage>
        <taxon>Bacteria</taxon>
        <taxon>Pseudomonadati</taxon>
        <taxon>Myxococcota</taxon>
        <taxon>Myxococcia</taxon>
        <taxon>Myxococcales</taxon>
        <taxon>Cystobacterineae</taxon>
        <taxon>Archangiaceae</taxon>
        <taxon>Cystobacter</taxon>
    </lineage>
</organism>
<dbReference type="EMBL" id="ANAH02000009">
    <property type="protein sequence ID" value="EPX61699.1"/>
    <property type="molecule type" value="Genomic_DNA"/>
</dbReference>